<comment type="caution">
    <text evidence="1">Lacks conserved residue(s) required for the propagation of feature annotation.</text>
</comment>
<keyword evidence="1" id="KW-0630">Potassium</keyword>
<dbReference type="AlphaFoldDB" id="A0A3P3VSQ2"/>
<dbReference type="Pfam" id="PF03853">
    <property type="entry name" value="YjeF_N"/>
    <property type="match status" value="1"/>
</dbReference>
<comment type="cofactor">
    <cofactor evidence="1">
        <name>K(+)</name>
        <dbReference type="ChEBI" id="CHEBI:29103"/>
    </cofactor>
    <text evidence="1">Binds 1 potassium ion per subunit.</text>
</comment>
<feature type="binding site" evidence="1">
    <location>
        <position position="57"/>
    </location>
    <ligand>
        <name>K(+)</name>
        <dbReference type="ChEBI" id="CHEBI:29103"/>
    </ligand>
</feature>
<protein>
    <recommendedName>
        <fullName evidence="1">NAD(P)H-hydrate epimerase</fullName>
        <ecNumber evidence="1">5.1.99.6</ecNumber>
    </recommendedName>
    <alternativeName>
        <fullName evidence="1">NAD(P)HX epimerase</fullName>
    </alternativeName>
</protein>
<feature type="binding site" evidence="1">
    <location>
        <begin position="56"/>
        <end position="60"/>
    </location>
    <ligand>
        <name>(6S)-NADPHX</name>
        <dbReference type="ChEBI" id="CHEBI:64076"/>
    </ligand>
</feature>
<dbReference type="PROSITE" id="PS51385">
    <property type="entry name" value="YJEF_N"/>
    <property type="match status" value="1"/>
</dbReference>
<comment type="caution">
    <text evidence="3">The sequence shown here is derived from an EMBL/GenBank/DDBJ whole genome shotgun (WGS) entry which is preliminary data.</text>
</comment>
<dbReference type="EC" id="5.1.99.6" evidence="1"/>
<dbReference type="SUPFAM" id="SSF64153">
    <property type="entry name" value="YjeF N-terminal domain-like"/>
    <property type="match status" value="1"/>
</dbReference>
<evidence type="ECO:0000256" key="1">
    <source>
        <dbReference type="HAMAP-Rule" id="MF_01966"/>
    </source>
</evidence>
<dbReference type="Proteomes" id="UP000274391">
    <property type="component" value="Unassembled WGS sequence"/>
</dbReference>
<dbReference type="Gene3D" id="3.40.50.10260">
    <property type="entry name" value="YjeF N-terminal domain"/>
    <property type="match status" value="1"/>
</dbReference>
<dbReference type="EMBL" id="RQVS01000016">
    <property type="protein sequence ID" value="RRJ85832.1"/>
    <property type="molecule type" value="Genomic_DNA"/>
</dbReference>
<reference evidence="3 4" key="1">
    <citation type="submission" date="2018-11" db="EMBL/GenBank/DDBJ databases">
        <title>YIM 102482-1 draft genome.</title>
        <authorList>
            <person name="Li G."/>
            <person name="Jiang Y."/>
        </authorList>
    </citation>
    <scope>NUCLEOTIDE SEQUENCE [LARGE SCALE GENOMIC DNA]</scope>
    <source>
        <strain evidence="3 4">YIM 102482-1</strain>
    </source>
</reference>
<comment type="function">
    <text evidence="1">Catalyzes the epimerization of the S- and R-forms of NAD(P)HX, a damaged form of NAD(P)H that is a result of enzymatic or heat-dependent hydration. This is a prerequisite for the S-specific NAD(P)H-hydrate dehydratase to allow the repair of both epimers of NAD(P)HX.</text>
</comment>
<sequence>MRTAYTAAQIRAAEAPLLARGVPLMVRASQSLAEHVVSLLPVPAAARILVLAGAGDNGGDALFAAASIADAGATVAIVPAMGRMHEAALAAALASGAKVVELPEGDVTEAIAACVHDCEVIVDGVLGIGAGGAAAGGSPALRGRAREVIVAAKLAIASTPHPRPLVVAVDTPSGIDPDSGEVAEPDAVLKADLTVTFIGIKAGLVTEPGASFAGKVWLEPIGASHALLGVTPAVTLN</sequence>
<evidence type="ECO:0000313" key="3">
    <source>
        <dbReference type="EMBL" id="RRJ85832.1"/>
    </source>
</evidence>
<name>A0A3P3VSQ2_9MICO</name>
<evidence type="ECO:0000259" key="2">
    <source>
        <dbReference type="PROSITE" id="PS51385"/>
    </source>
</evidence>
<comment type="catalytic activity">
    <reaction evidence="1">
        <text>(6R)-NADPHX = (6S)-NADPHX</text>
        <dbReference type="Rhea" id="RHEA:32227"/>
        <dbReference type="ChEBI" id="CHEBI:64076"/>
        <dbReference type="ChEBI" id="CHEBI:64077"/>
        <dbReference type="EC" id="5.1.99.6"/>
    </reaction>
</comment>
<comment type="similarity">
    <text evidence="1">Belongs to the NnrE/AIBP family.</text>
</comment>
<feature type="binding site" evidence="1">
    <location>
        <position position="173"/>
    </location>
    <ligand>
        <name>K(+)</name>
        <dbReference type="ChEBI" id="CHEBI:29103"/>
    </ligand>
</feature>
<keyword evidence="4" id="KW-1185">Reference proteome</keyword>
<keyword evidence="1" id="KW-0413">Isomerase</keyword>
<keyword evidence="1" id="KW-0547">Nucleotide-binding</keyword>
<dbReference type="InterPro" id="IPR004443">
    <property type="entry name" value="YjeF_N_dom"/>
</dbReference>
<dbReference type="HAMAP" id="MF_01966">
    <property type="entry name" value="NADHX_epimerase"/>
    <property type="match status" value="1"/>
</dbReference>
<accession>A0A3P3VSQ2</accession>
<dbReference type="GO" id="GO:0052856">
    <property type="term" value="F:NAD(P)HX epimerase activity"/>
    <property type="evidence" value="ECO:0007669"/>
    <property type="project" value="UniProtKB-UniRule"/>
</dbReference>
<feature type="binding site" evidence="1">
    <location>
        <position position="123"/>
    </location>
    <ligand>
        <name>K(+)</name>
        <dbReference type="ChEBI" id="CHEBI:29103"/>
    </ligand>
</feature>
<evidence type="ECO:0000313" key="4">
    <source>
        <dbReference type="Proteomes" id="UP000274391"/>
    </source>
</evidence>
<dbReference type="RefSeq" id="WP_124973583.1">
    <property type="nucleotide sequence ID" value="NZ_RQVS01000016.1"/>
</dbReference>
<dbReference type="InterPro" id="IPR036652">
    <property type="entry name" value="YjeF_N_dom_sf"/>
</dbReference>
<gene>
    <name evidence="1" type="primary">nnrE</name>
    <name evidence="3" type="ORF">EG850_11415</name>
</gene>
<dbReference type="GO" id="GO:0046872">
    <property type="term" value="F:metal ion binding"/>
    <property type="evidence" value="ECO:0007669"/>
    <property type="project" value="UniProtKB-KW"/>
</dbReference>
<feature type="binding site" evidence="1">
    <location>
        <position position="170"/>
    </location>
    <ligand>
        <name>(6S)-NADPHX</name>
        <dbReference type="ChEBI" id="CHEBI:64076"/>
    </ligand>
</feature>
<comment type="catalytic activity">
    <reaction evidence="1">
        <text>(6R)-NADHX = (6S)-NADHX</text>
        <dbReference type="Rhea" id="RHEA:32215"/>
        <dbReference type="ChEBI" id="CHEBI:64074"/>
        <dbReference type="ChEBI" id="CHEBI:64075"/>
        <dbReference type="EC" id="5.1.99.6"/>
    </reaction>
</comment>
<proteinExistence type="inferred from homology"/>
<keyword evidence="1" id="KW-0520">NAD</keyword>
<organism evidence="3 4">
    <name type="scientific">Gulosibacter macacae</name>
    <dbReference type="NCBI Taxonomy" id="2488791"/>
    <lineage>
        <taxon>Bacteria</taxon>
        <taxon>Bacillati</taxon>
        <taxon>Actinomycetota</taxon>
        <taxon>Actinomycetes</taxon>
        <taxon>Micrococcales</taxon>
        <taxon>Microbacteriaceae</taxon>
        <taxon>Gulosibacter</taxon>
    </lineage>
</organism>
<dbReference type="GO" id="GO:0000166">
    <property type="term" value="F:nucleotide binding"/>
    <property type="evidence" value="ECO:0007669"/>
    <property type="project" value="UniProtKB-KW"/>
</dbReference>
<keyword evidence="1" id="KW-0521">NADP</keyword>
<keyword evidence="1" id="KW-0479">Metal-binding</keyword>
<feature type="domain" description="YjeF N-terminal" evidence="2">
    <location>
        <begin position="5"/>
        <end position="229"/>
    </location>
</feature>
<dbReference type="OrthoDB" id="9806925at2"/>